<dbReference type="EMBL" id="SJSL01000001">
    <property type="protein sequence ID" value="TCD03620.1"/>
    <property type="molecule type" value="Genomic_DNA"/>
</dbReference>
<dbReference type="PROSITE" id="PS51257">
    <property type="entry name" value="PROKAR_LIPOPROTEIN"/>
    <property type="match status" value="1"/>
</dbReference>
<dbReference type="InterPro" id="IPR017946">
    <property type="entry name" value="PLC-like_Pdiesterase_TIM-brl"/>
</dbReference>
<dbReference type="Proteomes" id="UP000293347">
    <property type="component" value="Unassembled WGS sequence"/>
</dbReference>
<dbReference type="GO" id="GO:0008081">
    <property type="term" value="F:phosphoric diester hydrolase activity"/>
    <property type="evidence" value="ECO:0007669"/>
    <property type="project" value="InterPro"/>
</dbReference>
<evidence type="ECO:0000313" key="3">
    <source>
        <dbReference type="Proteomes" id="UP000293347"/>
    </source>
</evidence>
<dbReference type="PANTHER" id="PTHR46211">
    <property type="entry name" value="GLYCEROPHOSPHORYL DIESTER PHOSPHODIESTERASE"/>
    <property type="match status" value="1"/>
</dbReference>
<dbReference type="InterPro" id="IPR030395">
    <property type="entry name" value="GP_PDE_dom"/>
</dbReference>
<name>A0A4R0NR71_9SPHI</name>
<dbReference type="Pfam" id="PF03009">
    <property type="entry name" value="GDPD"/>
    <property type="match status" value="1"/>
</dbReference>
<dbReference type="AlphaFoldDB" id="A0A4R0NR71"/>
<dbReference type="PANTHER" id="PTHR46211:SF14">
    <property type="entry name" value="GLYCEROPHOSPHODIESTER PHOSPHODIESTERASE"/>
    <property type="match status" value="1"/>
</dbReference>
<evidence type="ECO:0000259" key="1">
    <source>
        <dbReference type="PROSITE" id="PS51704"/>
    </source>
</evidence>
<reference evidence="2 3" key="1">
    <citation type="submission" date="2019-02" db="EMBL/GenBank/DDBJ databases">
        <title>Pedobacter sp. RP-1-14 sp. nov., isolated from Arctic soil.</title>
        <authorList>
            <person name="Dahal R.H."/>
        </authorList>
    </citation>
    <scope>NUCLEOTIDE SEQUENCE [LARGE SCALE GENOMIC DNA]</scope>
    <source>
        <strain evidence="2 3">RP-1-14</strain>
    </source>
</reference>
<proteinExistence type="predicted"/>
<gene>
    <name evidence="2" type="ORF">EZ437_06615</name>
</gene>
<accession>A0A4R0NR71</accession>
<dbReference type="RefSeq" id="WP_131594419.1">
    <property type="nucleotide sequence ID" value="NZ_SJSL01000001.1"/>
</dbReference>
<protein>
    <submittedName>
        <fullName evidence="2">Glycerophosphodiester phosphodiesterase</fullName>
    </submittedName>
</protein>
<feature type="domain" description="GP-PDE" evidence="1">
    <location>
        <begin position="35"/>
        <end position="301"/>
    </location>
</feature>
<comment type="caution">
    <text evidence="2">The sequence shown here is derived from an EMBL/GenBank/DDBJ whole genome shotgun (WGS) entry which is preliminary data.</text>
</comment>
<dbReference type="Gene3D" id="3.20.20.190">
    <property type="entry name" value="Phosphatidylinositol (PI) phosphodiesterase"/>
    <property type="match status" value="1"/>
</dbReference>
<organism evidence="2 3">
    <name type="scientific">Pedobacter psychroterrae</name>
    <dbReference type="NCBI Taxonomy" id="2530453"/>
    <lineage>
        <taxon>Bacteria</taxon>
        <taxon>Pseudomonadati</taxon>
        <taxon>Bacteroidota</taxon>
        <taxon>Sphingobacteriia</taxon>
        <taxon>Sphingobacteriales</taxon>
        <taxon>Sphingobacteriaceae</taxon>
        <taxon>Pedobacter</taxon>
    </lineage>
</organism>
<sequence length="301" mass="33610">MKNLIGVAALAMVGLSACKTINKANQDAAAKFPVFSTEAHRGGRGLMPENTIIAMLDAMSYGNITTLEMDTHITKDNQVVVTHDDYLSPGFMLTPEGKEIPPGDAKKYPVYQMNYDLLKAFDIGTKVNAGFTQQKKVKTYIPLLADLIDSVQTEIKVKNKKQVFYNIETKCGPAGDGVVNPVPEVFVKLLMDVIEQKKITPYVVIQSFDKRTIQLINQKYPKVKTSFLISNKKSYDENIADLGYKPFIYSPEWKLVNEELVSKAHTDGVKIVPWTPNTKADIDRLKALKVDGIITDYPNLF</sequence>
<dbReference type="OrthoDB" id="384721at2"/>
<dbReference type="GO" id="GO:0006629">
    <property type="term" value="P:lipid metabolic process"/>
    <property type="evidence" value="ECO:0007669"/>
    <property type="project" value="InterPro"/>
</dbReference>
<evidence type="ECO:0000313" key="2">
    <source>
        <dbReference type="EMBL" id="TCD03620.1"/>
    </source>
</evidence>
<keyword evidence="3" id="KW-1185">Reference proteome</keyword>
<dbReference type="PROSITE" id="PS51704">
    <property type="entry name" value="GP_PDE"/>
    <property type="match status" value="1"/>
</dbReference>
<dbReference type="SUPFAM" id="SSF51695">
    <property type="entry name" value="PLC-like phosphodiesterases"/>
    <property type="match status" value="1"/>
</dbReference>